<sequence>MLFVCYKFNSTGSMNDCMSVSSHCVTWSFFAV</sequence>
<dbReference type="AlphaFoldDB" id="A0A0E9QVX2"/>
<accession>A0A0E9QVX2</accession>
<name>A0A0E9QVX2_ANGAN</name>
<protein>
    <submittedName>
        <fullName evidence="1">Uncharacterized protein</fullName>
    </submittedName>
</protein>
<proteinExistence type="predicted"/>
<reference evidence="1" key="2">
    <citation type="journal article" date="2015" name="Fish Shellfish Immunol.">
        <title>Early steps in the European eel (Anguilla anguilla)-Vibrio vulnificus interaction in the gills: Role of the RtxA13 toxin.</title>
        <authorList>
            <person name="Callol A."/>
            <person name="Pajuelo D."/>
            <person name="Ebbesson L."/>
            <person name="Teles M."/>
            <person name="MacKenzie S."/>
            <person name="Amaro C."/>
        </authorList>
    </citation>
    <scope>NUCLEOTIDE SEQUENCE</scope>
</reference>
<evidence type="ECO:0000313" key="1">
    <source>
        <dbReference type="EMBL" id="JAH20228.1"/>
    </source>
</evidence>
<dbReference type="EMBL" id="GBXM01088349">
    <property type="protein sequence ID" value="JAH20228.1"/>
    <property type="molecule type" value="Transcribed_RNA"/>
</dbReference>
<organism evidence="1">
    <name type="scientific">Anguilla anguilla</name>
    <name type="common">European freshwater eel</name>
    <name type="synonym">Muraena anguilla</name>
    <dbReference type="NCBI Taxonomy" id="7936"/>
    <lineage>
        <taxon>Eukaryota</taxon>
        <taxon>Metazoa</taxon>
        <taxon>Chordata</taxon>
        <taxon>Craniata</taxon>
        <taxon>Vertebrata</taxon>
        <taxon>Euteleostomi</taxon>
        <taxon>Actinopterygii</taxon>
        <taxon>Neopterygii</taxon>
        <taxon>Teleostei</taxon>
        <taxon>Anguilliformes</taxon>
        <taxon>Anguillidae</taxon>
        <taxon>Anguilla</taxon>
    </lineage>
</organism>
<reference evidence="1" key="1">
    <citation type="submission" date="2014-11" db="EMBL/GenBank/DDBJ databases">
        <authorList>
            <person name="Amaro Gonzalez C."/>
        </authorList>
    </citation>
    <scope>NUCLEOTIDE SEQUENCE</scope>
</reference>